<feature type="domain" description="Activator of Hsp90 ATPase homologue 1/2-like C-terminal" evidence="3">
    <location>
        <begin position="34"/>
        <end position="145"/>
    </location>
</feature>
<feature type="region of interest" description="Disordered" evidence="2">
    <location>
        <begin position="1"/>
        <end position="20"/>
    </location>
</feature>
<dbReference type="EMBL" id="WBJZ01000002">
    <property type="protein sequence ID" value="KAB1662214.1"/>
    <property type="molecule type" value="Genomic_DNA"/>
</dbReference>
<dbReference type="InterPro" id="IPR023393">
    <property type="entry name" value="START-like_dom_sf"/>
</dbReference>
<sequence>MHATTGRPLLPGEPGAPGPGRRAIVLTRTLPLGPGRLWTYLATPDGLEEWIGTYEGDPTSGQVRFRMTAEGPEADWTPLHINVCRPEALLDVAFAIGDDRWDIGLALDGDDDGTELHFSHCSDDVAGLAEVGAGWEFYLDRLDAVTSGAPVEDLDFGDYDVLVAAYDRLLDGMTVR</sequence>
<gene>
    <name evidence="4" type="ORF">F8O01_01765</name>
</gene>
<protein>
    <submittedName>
        <fullName evidence="4">Polyketide cyclase</fullName>
    </submittedName>
</protein>
<dbReference type="Gene3D" id="3.30.530.20">
    <property type="match status" value="1"/>
</dbReference>
<evidence type="ECO:0000313" key="5">
    <source>
        <dbReference type="Proteomes" id="UP000467240"/>
    </source>
</evidence>
<accession>A0A7J5C0R7</accession>
<dbReference type="RefSeq" id="WP_158039152.1">
    <property type="nucleotide sequence ID" value="NZ_JACCFV010000001.1"/>
</dbReference>
<keyword evidence="5" id="KW-1185">Reference proteome</keyword>
<evidence type="ECO:0000256" key="1">
    <source>
        <dbReference type="ARBA" id="ARBA00006817"/>
    </source>
</evidence>
<dbReference type="InterPro" id="IPR013538">
    <property type="entry name" value="ASHA1/2-like_C"/>
</dbReference>
<evidence type="ECO:0000313" key="4">
    <source>
        <dbReference type="EMBL" id="KAB1662214.1"/>
    </source>
</evidence>
<comment type="caution">
    <text evidence="4">The sequence shown here is derived from an EMBL/GenBank/DDBJ whole genome shotgun (WGS) entry which is preliminary data.</text>
</comment>
<name>A0A7J5C0R7_9MICO</name>
<reference evidence="4 5" key="1">
    <citation type="submission" date="2019-09" db="EMBL/GenBank/DDBJ databases">
        <title>Phylogeny of genus Pseudoclavibacter and closely related genus.</title>
        <authorList>
            <person name="Li Y."/>
        </authorList>
    </citation>
    <scope>NUCLEOTIDE SEQUENCE [LARGE SCALE GENOMIC DNA]</scope>
    <source>
        <strain evidence="4 5">DSM 23821</strain>
    </source>
</reference>
<organism evidence="4 5">
    <name type="scientific">Pseudoclavibacter chungangensis</name>
    <dbReference type="NCBI Taxonomy" id="587635"/>
    <lineage>
        <taxon>Bacteria</taxon>
        <taxon>Bacillati</taxon>
        <taxon>Actinomycetota</taxon>
        <taxon>Actinomycetes</taxon>
        <taxon>Micrococcales</taxon>
        <taxon>Microbacteriaceae</taxon>
        <taxon>Pseudoclavibacter</taxon>
    </lineage>
</organism>
<comment type="similarity">
    <text evidence="1">Belongs to the AHA1 family.</text>
</comment>
<proteinExistence type="inferred from homology"/>
<evidence type="ECO:0000256" key="2">
    <source>
        <dbReference type="SAM" id="MobiDB-lite"/>
    </source>
</evidence>
<evidence type="ECO:0000259" key="3">
    <source>
        <dbReference type="Pfam" id="PF08327"/>
    </source>
</evidence>
<dbReference type="Pfam" id="PF08327">
    <property type="entry name" value="AHSA1"/>
    <property type="match status" value="1"/>
</dbReference>
<dbReference type="Proteomes" id="UP000467240">
    <property type="component" value="Unassembled WGS sequence"/>
</dbReference>
<dbReference type="OrthoDB" id="8117292at2"/>
<dbReference type="SUPFAM" id="SSF55961">
    <property type="entry name" value="Bet v1-like"/>
    <property type="match status" value="1"/>
</dbReference>
<dbReference type="AlphaFoldDB" id="A0A7J5C0R7"/>